<name>A0ABW2M1J2_9FLAO</name>
<dbReference type="RefSeq" id="WP_378181769.1">
    <property type="nucleotide sequence ID" value="NZ_JBHTCR010000009.1"/>
</dbReference>
<dbReference type="EMBL" id="JBHTCR010000009">
    <property type="protein sequence ID" value="MFC7348312.1"/>
    <property type="molecule type" value="Genomic_DNA"/>
</dbReference>
<accession>A0ABW2M1J2</accession>
<reference evidence="2" key="1">
    <citation type="journal article" date="2019" name="Int. J. Syst. Evol. Microbiol.">
        <title>The Global Catalogue of Microorganisms (GCM) 10K type strain sequencing project: providing services to taxonomists for standard genome sequencing and annotation.</title>
        <authorList>
            <consortium name="The Broad Institute Genomics Platform"/>
            <consortium name="The Broad Institute Genome Sequencing Center for Infectious Disease"/>
            <person name="Wu L."/>
            <person name="Ma J."/>
        </authorList>
    </citation>
    <scope>NUCLEOTIDE SEQUENCE [LARGE SCALE GENOMIC DNA]</scope>
    <source>
        <strain evidence="2">CCUG 54781</strain>
    </source>
</reference>
<keyword evidence="2" id="KW-1185">Reference proteome</keyword>
<evidence type="ECO:0000313" key="2">
    <source>
        <dbReference type="Proteomes" id="UP001596550"/>
    </source>
</evidence>
<dbReference type="Proteomes" id="UP001596550">
    <property type="component" value="Unassembled WGS sequence"/>
</dbReference>
<protein>
    <submittedName>
        <fullName evidence="1">Uncharacterized protein</fullName>
    </submittedName>
</protein>
<evidence type="ECO:0000313" key="1">
    <source>
        <dbReference type="EMBL" id="MFC7348312.1"/>
    </source>
</evidence>
<proteinExistence type="predicted"/>
<organism evidence="1 2">
    <name type="scientific">Chryseobacterium zhengzhouense</name>
    <dbReference type="NCBI Taxonomy" id="1636086"/>
    <lineage>
        <taxon>Bacteria</taxon>
        <taxon>Pseudomonadati</taxon>
        <taxon>Bacteroidota</taxon>
        <taxon>Flavobacteriia</taxon>
        <taxon>Flavobacteriales</taxon>
        <taxon>Weeksellaceae</taxon>
        <taxon>Chryseobacterium group</taxon>
        <taxon>Chryseobacterium</taxon>
    </lineage>
</organism>
<gene>
    <name evidence="1" type="ORF">ACFQO9_16455</name>
</gene>
<sequence>MKEQTIKNVVDTYLNKLVKDELNALPIHIEPEMAGPSLDEDDEEWQTWLLK</sequence>
<comment type="caution">
    <text evidence="1">The sequence shown here is derived from an EMBL/GenBank/DDBJ whole genome shotgun (WGS) entry which is preliminary data.</text>
</comment>